<feature type="region of interest" description="Disordered" evidence="7">
    <location>
        <begin position="653"/>
        <end position="673"/>
    </location>
</feature>
<dbReference type="EMBL" id="JANBQD010000068">
    <property type="protein sequence ID" value="KAJ1989475.1"/>
    <property type="molecule type" value="Genomic_DNA"/>
</dbReference>
<feature type="compositionally biased region" description="Polar residues" evidence="7">
    <location>
        <begin position="824"/>
        <end position="835"/>
    </location>
</feature>
<evidence type="ECO:0000256" key="7">
    <source>
        <dbReference type="SAM" id="MobiDB-lite"/>
    </source>
</evidence>
<feature type="compositionally biased region" description="Acidic residues" evidence="7">
    <location>
        <begin position="655"/>
        <end position="670"/>
    </location>
</feature>
<feature type="compositionally biased region" description="Low complexity" evidence="7">
    <location>
        <begin position="352"/>
        <end position="367"/>
    </location>
</feature>
<feature type="region of interest" description="Disordered" evidence="7">
    <location>
        <begin position="153"/>
        <end position="185"/>
    </location>
</feature>
<accession>A0ABQ8PIM1</accession>
<sequence>MDITSTLDMQTEQSLPNIGMLEEDKSCPRNCEPENSRMHSTPQIIAMEQQIPRSHDPSGNSSATTYHRHASHATGTEYSSSHASTSISPSNAMGTHNTQAPFATNMCDTRSEAAGINPFRRSSNNNSIPSPTMRYPQFPSTYGGGIDITTSSSSAGIHASHNKPTHKSGLKGTNRNNVSNGSSIAISNSHNCDSDKGMLLFHNGSMSYSHAASSTSQMFPPPANPVVQTDNRLTEDYSRRIHCYISGTQDDVALPSDHMPSPVLPSLQSLQTDQEMPFWRPPRVLQQEPHYNHTPSPNSASATLYRSPLFSQNHASQNHPNRTEYLQILSPHPSGLDGSNTTVDWSTQNKTPSTPLSSVPASPAAASKVRSRHQGDCEHRMYSGKLSAESGSKKPVVSAEHSSVFRSVLQDNSQSLLSPALLAISNSHYEHQRRQNRRALPLDSIVQNSSQDPSIPVISDHLAPAHLLKKQHSPRSTLPSICSLTKGYSVNGMSSVYAHAFGDRDSLGVNDGGESESSGEAFKDAAGLQKSADIMRQKASELRLPPIYLGYMESSNKCVPQTSLSNEGTGNSPPSNEGESESPSELGTPVLGGTRESISIPHLIDAQKPCGIQECQHMECSKNPCQQDKRTNRYNRVEGVSSSITTSLPAAVVNSDEEGQNETDYTDADGSDANRRLAAPPYAMSSILSSVDCRSNTSALSILVQSRKRSYNATDAAMSLHKMARTEVNSAFDNRAESSTYTESASGLLCQQKQTALYATNEVVITCYHAAVAQKSYGGEKRFLCPPPAVLMRGEGHSADIAHHSAMLLSVTSDADLHGRSHQSHLTAHSDQVAQPKQDGLLGAGDSSSSSSRDGVRSSSSSHAPLECRTSFNERNVALFKSLHVTGMQKAKSFRLRLDLLTPSAVGGQLYPHDNKHWQTPNVYASLESDSVAIISKPSKKTAKARNQSSCIRAGSLISLFNRINSQTFRTKYLNVDHNTGRWVAQSHNWSPLEVVVISDKSDGGLISGAKGSGKRPNKEDHNPLFYGSEIVLVESRRNFRSPPMIIQKVERGRLVENARSPVSQMQKIALQLKPSIPGAAIQYLKADVGHYSTPLVTDSGSNVRFDDPDGSPELTFEALENARISRTKTRDAHNEDGSIEIDDAFCWTIVGISGFTYSYSIPSEQLPATCHINTIPRVTDAFLAKEGELALRILDFDYAKMQLQLNGETLIYNNGACGSEQPQQQQLKSLALAKLDATSMQGSDSESANSSADGVVYVYQLPANARPGLLSIRRADGVLYHTKWELKQSTASCTLEAVMCKLDL</sequence>
<dbReference type="SMART" id="SM01267">
    <property type="entry name" value="LAG1_DNAbind"/>
    <property type="match status" value="1"/>
</dbReference>
<keyword evidence="5" id="KW-0804">Transcription</keyword>
<evidence type="ECO:0000256" key="5">
    <source>
        <dbReference type="ARBA" id="ARBA00023163"/>
    </source>
</evidence>
<keyword evidence="11" id="KW-1185">Reference proteome</keyword>
<protein>
    <recommendedName>
        <fullName evidence="12">P53-like transcription factor</fullName>
    </recommendedName>
</protein>
<evidence type="ECO:0000256" key="4">
    <source>
        <dbReference type="ARBA" id="ARBA00023125"/>
    </source>
</evidence>
<proteinExistence type="inferred from homology"/>
<keyword evidence="6" id="KW-0539">Nucleus</keyword>
<dbReference type="SUPFAM" id="SSF49417">
    <property type="entry name" value="p53-like transcription factors"/>
    <property type="match status" value="1"/>
</dbReference>
<evidence type="ECO:0000259" key="8">
    <source>
        <dbReference type="SMART" id="SM01267"/>
    </source>
</evidence>
<feature type="domain" description="RBP-J/Cbf11/Cbf12 DNA binding" evidence="8">
    <location>
        <begin position="764"/>
        <end position="949"/>
    </location>
</feature>
<feature type="compositionally biased region" description="Low complexity" evidence="7">
    <location>
        <begin position="79"/>
        <end position="90"/>
    </location>
</feature>
<comment type="caution">
    <text evidence="10">The sequence shown here is derived from an EMBL/GenBank/DDBJ whole genome shotgun (WGS) entry which is preliminary data.</text>
</comment>
<evidence type="ECO:0000256" key="1">
    <source>
        <dbReference type="ARBA" id="ARBA00004123"/>
    </source>
</evidence>
<dbReference type="PANTHER" id="PTHR10665">
    <property type="entry name" value="RECOMBINING BINDING PROTEIN SUPPRESSOR OF HAIRLESS"/>
    <property type="match status" value="1"/>
</dbReference>
<feature type="compositionally biased region" description="Polar residues" evidence="7">
    <location>
        <begin position="559"/>
        <end position="569"/>
    </location>
</feature>
<keyword evidence="3" id="KW-0805">Transcription regulation</keyword>
<dbReference type="Pfam" id="PF09270">
    <property type="entry name" value="BTD"/>
    <property type="match status" value="1"/>
</dbReference>
<evidence type="ECO:0000256" key="6">
    <source>
        <dbReference type="ARBA" id="ARBA00023242"/>
    </source>
</evidence>
<feature type="compositionally biased region" description="Polar residues" evidence="7">
    <location>
        <begin position="91"/>
        <end position="100"/>
    </location>
</feature>
<dbReference type="InterPro" id="IPR037095">
    <property type="entry name" value="RBP-J/Cbf11_DNA-bd_sf"/>
</dbReference>
<dbReference type="Pfam" id="PF09271">
    <property type="entry name" value="LAG1-DNAbind"/>
    <property type="match status" value="1"/>
</dbReference>
<feature type="compositionally biased region" description="Low complexity" evidence="7">
    <location>
        <begin position="845"/>
        <end position="862"/>
    </location>
</feature>
<keyword evidence="4" id="KW-0238">DNA-binding</keyword>
<feature type="compositionally biased region" description="Low complexity" evidence="7">
    <location>
        <begin position="570"/>
        <end position="585"/>
    </location>
</feature>
<name>A0ABQ8PIM1_9FUNG</name>
<evidence type="ECO:0000259" key="9">
    <source>
        <dbReference type="SMART" id="SM01268"/>
    </source>
</evidence>
<feature type="domain" description="Beta-trefoil DNA-binding" evidence="9">
    <location>
        <begin position="950"/>
        <end position="1148"/>
    </location>
</feature>
<evidence type="ECO:0008006" key="12">
    <source>
        <dbReference type="Google" id="ProtNLM"/>
    </source>
</evidence>
<dbReference type="SMART" id="SM01268">
    <property type="entry name" value="BTD"/>
    <property type="match status" value="1"/>
</dbReference>
<evidence type="ECO:0000313" key="11">
    <source>
        <dbReference type="Proteomes" id="UP001151295"/>
    </source>
</evidence>
<feature type="region of interest" description="Disordered" evidence="7">
    <location>
        <begin position="559"/>
        <end position="594"/>
    </location>
</feature>
<evidence type="ECO:0000256" key="2">
    <source>
        <dbReference type="ARBA" id="ARBA00009704"/>
    </source>
</evidence>
<organism evidence="10 11">
    <name type="scientific">Coemansia umbellata</name>
    <dbReference type="NCBI Taxonomy" id="1424467"/>
    <lineage>
        <taxon>Eukaryota</taxon>
        <taxon>Fungi</taxon>
        <taxon>Fungi incertae sedis</taxon>
        <taxon>Zoopagomycota</taxon>
        <taxon>Kickxellomycotina</taxon>
        <taxon>Kickxellomycetes</taxon>
        <taxon>Kickxellales</taxon>
        <taxon>Kickxellaceae</taxon>
        <taxon>Coemansia</taxon>
    </lineage>
</organism>
<dbReference type="SUPFAM" id="SSF110217">
    <property type="entry name" value="DNA-binding protein LAG-1 (CSL)"/>
    <property type="match status" value="1"/>
</dbReference>
<reference evidence="10" key="1">
    <citation type="submission" date="2022-07" db="EMBL/GenBank/DDBJ databases">
        <title>Phylogenomic reconstructions and comparative analyses of Kickxellomycotina fungi.</title>
        <authorList>
            <person name="Reynolds N.K."/>
            <person name="Stajich J.E."/>
            <person name="Barry K."/>
            <person name="Grigoriev I.V."/>
            <person name="Crous P."/>
            <person name="Smith M.E."/>
        </authorList>
    </citation>
    <scope>NUCLEOTIDE SEQUENCE</scope>
    <source>
        <strain evidence="10">BCRC 34882</strain>
    </source>
</reference>
<dbReference type="InterPro" id="IPR015350">
    <property type="entry name" value="Beta-trefoil_DNA-bd_dom"/>
</dbReference>
<dbReference type="Gene3D" id="2.80.10.50">
    <property type="match status" value="1"/>
</dbReference>
<feature type="region of interest" description="Disordered" evidence="7">
    <location>
        <begin position="328"/>
        <end position="376"/>
    </location>
</feature>
<feature type="region of interest" description="Disordered" evidence="7">
    <location>
        <begin position="52"/>
        <end position="100"/>
    </location>
</feature>
<dbReference type="Proteomes" id="UP001151295">
    <property type="component" value="Unassembled WGS sequence"/>
</dbReference>
<dbReference type="InterPro" id="IPR015351">
    <property type="entry name" value="RBP-J/Cbf11/Cbf12_DNA-bd"/>
</dbReference>
<dbReference type="InterPro" id="IPR008967">
    <property type="entry name" value="p53-like_TF_DNA-bd_sf"/>
</dbReference>
<comment type="similarity">
    <text evidence="2">Belongs to the Su(H) family.</text>
</comment>
<feature type="region of interest" description="Disordered" evidence="7">
    <location>
        <begin position="819"/>
        <end position="867"/>
    </location>
</feature>
<dbReference type="InterPro" id="IPR040159">
    <property type="entry name" value="CLS_fam"/>
</dbReference>
<gene>
    <name evidence="10" type="ORF">EDC05_004661</name>
</gene>
<feature type="compositionally biased region" description="Polar residues" evidence="7">
    <location>
        <begin position="171"/>
        <end position="185"/>
    </location>
</feature>
<dbReference type="InterPro" id="IPR036358">
    <property type="entry name" value="BTD_sf"/>
</dbReference>
<evidence type="ECO:0000256" key="3">
    <source>
        <dbReference type="ARBA" id="ARBA00023015"/>
    </source>
</evidence>
<comment type="subcellular location">
    <subcellularLocation>
        <location evidence="1">Nucleus</location>
    </subcellularLocation>
</comment>
<feature type="compositionally biased region" description="Basic residues" evidence="7">
    <location>
        <begin position="160"/>
        <end position="169"/>
    </location>
</feature>
<dbReference type="Gene3D" id="2.60.40.1450">
    <property type="entry name" value="LAG1, DNA binding domain"/>
    <property type="match status" value="1"/>
</dbReference>
<evidence type="ECO:0000313" key="10">
    <source>
        <dbReference type="EMBL" id="KAJ1989475.1"/>
    </source>
</evidence>
<feature type="compositionally biased region" description="Polar residues" evidence="7">
    <location>
        <begin position="337"/>
        <end position="351"/>
    </location>
</feature>